<dbReference type="PANTHER" id="PTHR30547">
    <property type="entry name" value="UNCHARACTERIZED PROTEIN YHCG-RELATED"/>
    <property type="match status" value="1"/>
</dbReference>
<comment type="caution">
    <text evidence="3">The sequence shown here is derived from an EMBL/GenBank/DDBJ whole genome shotgun (WGS) entry which is preliminary data.</text>
</comment>
<dbReference type="HOGENOM" id="CLU_046640_1_1_0"/>
<evidence type="ECO:0000313" key="3">
    <source>
        <dbReference type="EMBL" id="ERT68522.1"/>
    </source>
</evidence>
<sequence>MENDEIKNLDIQGNYSYIISLIETSKSSALKAINSELIILYWKIGEYIQKDILDKADKIYGENIVVELSKRLTSHYGRGFSKSGLSRMINFYRKFKDFEIVATLSQQLSWSHFVELIKIENELKREFYVAMTINEGWSVRVFKERINSMLFERTAISKKPEETIKKDLELLSNQKIMTESLFIKDPYILDFLGLENSYSEKDLENRILQELEKFLLEFGSDFAFMGRQKRIQIGNKDYYLDLLFYHRKMRRLVLIELKLGEFEPQYKGQVELYLKWLSKYEKQEFEEEPIAIILCASKDSEEIELLGLTEGNIRVSEYLASLPPKKLLEEKLHKAILEAKELAVKK</sequence>
<evidence type="ECO:0000259" key="2">
    <source>
        <dbReference type="Pfam" id="PF17761"/>
    </source>
</evidence>
<dbReference type="AlphaFoldDB" id="U7V9Y2"/>
<dbReference type="InterPro" id="IPR009362">
    <property type="entry name" value="YhcG_C"/>
</dbReference>
<feature type="domain" description="YhcG N-terminal" evidence="2">
    <location>
        <begin position="18"/>
        <end position="153"/>
    </location>
</feature>
<evidence type="ECO:0000259" key="1">
    <source>
        <dbReference type="Pfam" id="PF06250"/>
    </source>
</evidence>
<dbReference type="eggNOG" id="COG4804">
    <property type="taxonomic scope" value="Bacteria"/>
</dbReference>
<organism evidence="3 4">
    <name type="scientific">Cetobacterium somerae ATCC BAA-474</name>
    <dbReference type="NCBI Taxonomy" id="1319815"/>
    <lineage>
        <taxon>Bacteria</taxon>
        <taxon>Fusobacteriati</taxon>
        <taxon>Fusobacteriota</taxon>
        <taxon>Fusobacteriia</taxon>
        <taxon>Fusobacteriales</taxon>
        <taxon>Fusobacteriaceae</taxon>
        <taxon>Cetobacterium</taxon>
    </lineage>
</organism>
<name>U7V9Y2_9FUSO</name>
<reference evidence="3 4" key="1">
    <citation type="submission" date="2013-08" db="EMBL/GenBank/DDBJ databases">
        <authorList>
            <person name="Weinstock G."/>
            <person name="Sodergren E."/>
            <person name="Wylie T."/>
            <person name="Fulton L."/>
            <person name="Fulton R."/>
            <person name="Fronick C."/>
            <person name="O'Laughlin M."/>
            <person name="Godfrey J."/>
            <person name="Miner T."/>
            <person name="Herter B."/>
            <person name="Appelbaum E."/>
            <person name="Cordes M."/>
            <person name="Lek S."/>
            <person name="Wollam A."/>
            <person name="Pepin K.H."/>
            <person name="Palsikar V.B."/>
            <person name="Mitreva M."/>
            <person name="Wilson R.K."/>
        </authorList>
    </citation>
    <scope>NUCLEOTIDE SEQUENCE [LARGE SCALE GENOMIC DNA]</scope>
    <source>
        <strain evidence="3 4">ATCC BAA-474</strain>
    </source>
</reference>
<dbReference type="Gene3D" id="3.40.1350.10">
    <property type="match status" value="1"/>
</dbReference>
<evidence type="ECO:0000313" key="4">
    <source>
        <dbReference type="Proteomes" id="UP000017081"/>
    </source>
</evidence>
<protein>
    <recommendedName>
        <fullName evidence="5">Cytoplasmic protein</fullName>
    </recommendedName>
</protein>
<dbReference type="EMBL" id="AXZF01000061">
    <property type="protein sequence ID" value="ERT68522.1"/>
    <property type="molecule type" value="Genomic_DNA"/>
</dbReference>
<dbReference type="RefSeq" id="WP_023051117.1">
    <property type="nucleotide sequence ID" value="NZ_CP173060.2"/>
</dbReference>
<proteinExistence type="predicted"/>
<dbReference type="InterPro" id="IPR041527">
    <property type="entry name" value="YhcG_N"/>
</dbReference>
<keyword evidence="4" id="KW-1185">Reference proteome</keyword>
<dbReference type="Pfam" id="PF17761">
    <property type="entry name" value="DUF1016_N"/>
    <property type="match status" value="1"/>
</dbReference>
<dbReference type="InterPro" id="IPR053148">
    <property type="entry name" value="PD-DEXK-like_domain"/>
</dbReference>
<dbReference type="STRING" id="1319815.HMPREF0202_01579"/>
<feature type="domain" description="YhcG PDDEXK nuclease" evidence="1">
    <location>
        <begin position="182"/>
        <end position="332"/>
    </location>
</feature>
<dbReference type="InterPro" id="IPR011856">
    <property type="entry name" value="tRNA_endonuc-like_dom_sf"/>
</dbReference>
<dbReference type="PATRIC" id="fig|1319815.3.peg.1523"/>
<gene>
    <name evidence="3" type="ORF">HMPREF0202_01579</name>
</gene>
<dbReference type="PANTHER" id="PTHR30547:SF5">
    <property type="entry name" value="NUCLEASE YHCG-RELATED"/>
    <property type="match status" value="1"/>
</dbReference>
<dbReference type="Proteomes" id="UP000017081">
    <property type="component" value="Unassembled WGS sequence"/>
</dbReference>
<evidence type="ECO:0008006" key="5">
    <source>
        <dbReference type="Google" id="ProtNLM"/>
    </source>
</evidence>
<dbReference type="Pfam" id="PF06250">
    <property type="entry name" value="YhcG_C"/>
    <property type="match status" value="1"/>
</dbReference>
<accession>U7V9Y2</accession>
<dbReference type="GO" id="GO:0003676">
    <property type="term" value="F:nucleic acid binding"/>
    <property type="evidence" value="ECO:0007669"/>
    <property type="project" value="InterPro"/>
</dbReference>